<dbReference type="SUPFAM" id="SSF56935">
    <property type="entry name" value="Porins"/>
    <property type="match status" value="1"/>
</dbReference>
<proteinExistence type="predicted"/>
<evidence type="ECO:0000256" key="6">
    <source>
        <dbReference type="ARBA" id="ARBA00022729"/>
    </source>
</evidence>
<dbReference type="EMBL" id="JBHSMX010000020">
    <property type="protein sequence ID" value="MFC5521803.1"/>
    <property type="molecule type" value="Genomic_DNA"/>
</dbReference>
<keyword evidence="7" id="KW-0406">Ion transport</keyword>
<feature type="domain" description="Porin" evidence="12">
    <location>
        <begin position="7"/>
        <end position="318"/>
    </location>
</feature>
<evidence type="ECO:0000256" key="2">
    <source>
        <dbReference type="ARBA" id="ARBA00011233"/>
    </source>
</evidence>
<keyword evidence="4" id="KW-1134">Transmembrane beta strand</keyword>
<comment type="caution">
    <text evidence="13">The sequence shown here is derived from an EMBL/GenBank/DDBJ whole genome shotgun (WGS) entry which is preliminary data.</text>
</comment>
<reference evidence="14" key="1">
    <citation type="journal article" date="2019" name="Int. J. Syst. Evol. Microbiol.">
        <title>The Global Catalogue of Microorganisms (GCM) 10K type strain sequencing project: providing services to taxonomists for standard genome sequencing and annotation.</title>
        <authorList>
            <consortium name="The Broad Institute Genomics Platform"/>
            <consortium name="The Broad Institute Genome Sequencing Center for Infectious Disease"/>
            <person name="Wu L."/>
            <person name="Ma J."/>
        </authorList>
    </citation>
    <scope>NUCLEOTIDE SEQUENCE [LARGE SCALE GENOMIC DNA]</scope>
    <source>
        <strain evidence="14">CGMCC 4.7277</strain>
    </source>
</reference>
<evidence type="ECO:0000256" key="4">
    <source>
        <dbReference type="ARBA" id="ARBA00022452"/>
    </source>
</evidence>
<dbReference type="InterPro" id="IPR033900">
    <property type="entry name" value="Gram_neg_porin_domain"/>
</dbReference>
<dbReference type="Proteomes" id="UP001596084">
    <property type="component" value="Unassembled WGS sequence"/>
</dbReference>
<keyword evidence="6 11" id="KW-0732">Signal</keyword>
<keyword evidence="3" id="KW-0813">Transport</keyword>
<evidence type="ECO:0000313" key="14">
    <source>
        <dbReference type="Proteomes" id="UP001596084"/>
    </source>
</evidence>
<feature type="signal peptide" evidence="11">
    <location>
        <begin position="1"/>
        <end position="20"/>
    </location>
</feature>
<keyword evidence="10" id="KW-0998">Cell outer membrane</keyword>
<gene>
    <name evidence="13" type="ORF">ACFPP7_12915</name>
</gene>
<comment type="subcellular location">
    <subcellularLocation>
        <location evidence="1">Cell outer membrane</location>
        <topology evidence="1">Multi-pass membrane protein</topology>
    </subcellularLocation>
</comment>
<evidence type="ECO:0000256" key="7">
    <source>
        <dbReference type="ARBA" id="ARBA00023065"/>
    </source>
</evidence>
<evidence type="ECO:0000259" key="12">
    <source>
        <dbReference type="Pfam" id="PF13609"/>
    </source>
</evidence>
<evidence type="ECO:0000256" key="1">
    <source>
        <dbReference type="ARBA" id="ARBA00004571"/>
    </source>
</evidence>
<dbReference type="CDD" id="cd00342">
    <property type="entry name" value="gram_neg_porins"/>
    <property type="match status" value="1"/>
</dbReference>
<keyword evidence="14" id="KW-1185">Reference proteome</keyword>
<evidence type="ECO:0000256" key="8">
    <source>
        <dbReference type="ARBA" id="ARBA00023114"/>
    </source>
</evidence>
<dbReference type="Gene3D" id="2.40.160.10">
    <property type="entry name" value="Porin"/>
    <property type="match status" value="1"/>
</dbReference>
<accession>A0ABW0QAP0</accession>
<dbReference type="Pfam" id="PF13609">
    <property type="entry name" value="Porin_4"/>
    <property type="match status" value="1"/>
</dbReference>
<evidence type="ECO:0000256" key="10">
    <source>
        <dbReference type="ARBA" id="ARBA00023237"/>
    </source>
</evidence>
<comment type="subunit">
    <text evidence="2">Homotrimer.</text>
</comment>
<feature type="chain" id="PRO_5046360378" evidence="11">
    <location>
        <begin position="21"/>
        <end position="335"/>
    </location>
</feature>
<dbReference type="PANTHER" id="PTHR34501">
    <property type="entry name" value="PROTEIN YDDL-RELATED"/>
    <property type="match status" value="1"/>
</dbReference>
<keyword evidence="5" id="KW-0812">Transmembrane</keyword>
<dbReference type="InterPro" id="IPR050298">
    <property type="entry name" value="Gram-neg_bact_OMP"/>
</dbReference>
<keyword evidence="8" id="KW-0626">Porin</keyword>
<protein>
    <submittedName>
        <fullName evidence="13">Porin</fullName>
    </submittedName>
</protein>
<evidence type="ECO:0000256" key="3">
    <source>
        <dbReference type="ARBA" id="ARBA00022448"/>
    </source>
</evidence>
<evidence type="ECO:0000313" key="13">
    <source>
        <dbReference type="EMBL" id="MFC5521803.1"/>
    </source>
</evidence>
<evidence type="ECO:0000256" key="9">
    <source>
        <dbReference type="ARBA" id="ARBA00023136"/>
    </source>
</evidence>
<name>A0ABW0QAP0_9BURK</name>
<sequence length="335" mass="35310">MEKKILAALMVTACSGGAFAQSNVTLSGLMDLRYVHTTNSVISTDAIDPGDNNRFKLKGTEDLGGGLSAIFTLENRFDGSTGALEGKKAGRVFWQGESTVGLSSTQFGTLRLGRANTPIAQRSGLEPFEGNTVGDLSDYQKAGYSSEVDANNKAVNDGGGSTRVSNSVYYNSPNLGGFIGSAVLGAEKQGLDPVNPANPAVPGHRGYSLGARYASGPFMGLIAYERNGALSKYVLAGATYQIDALKLLVSYGGHTPNGASRINVGTVGATYNLTQAGQLRVGYGTNRTTKDDKVGLGYYYSLSKRTMLYTDVARERIKATGINTTGFDMGIQHSF</sequence>
<dbReference type="InterPro" id="IPR023614">
    <property type="entry name" value="Porin_dom_sf"/>
</dbReference>
<dbReference type="RefSeq" id="WP_068835268.1">
    <property type="nucleotide sequence ID" value="NZ_JBHSMX010000020.1"/>
</dbReference>
<organism evidence="13 14">
    <name type="scientific">Polaromonas jejuensis</name>
    <dbReference type="NCBI Taxonomy" id="457502"/>
    <lineage>
        <taxon>Bacteria</taxon>
        <taxon>Pseudomonadati</taxon>
        <taxon>Pseudomonadota</taxon>
        <taxon>Betaproteobacteria</taxon>
        <taxon>Burkholderiales</taxon>
        <taxon>Comamonadaceae</taxon>
        <taxon>Polaromonas</taxon>
    </lineage>
</organism>
<evidence type="ECO:0000256" key="11">
    <source>
        <dbReference type="SAM" id="SignalP"/>
    </source>
</evidence>
<keyword evidence="9" id="KW-0472">Membrane</keyword>
<evidence type="ECO:0000256" key="5">
    <source>
        <dbReference type="ARBA" id="ARBA00022692"/>
    </source>
</evidence>
<dbReference type="PANTHER" id="PTHR34501:SF9">
    <property type="entry name" value="MAJOR OUTER MEMBRANE PROTEIN P.IA"/>
    <property type="match status" value="1"/>
</dbReference>